<dbReference type="AlphaFoldDB" id="A0A212JNS1"/>
<name>A0A212JNS1_9BACT</name>
<reference evidence="1" key="1">
    <citation type="submission" date="2016-04" db="EMBL/GenBank/DDBJ databases">
        <authorList>
            <person name="Evans L.H."/>
            <person name="Alamgir A."/>
            <person name="Owens N."/>
            <person name="Weber N.D."/>
            <person name="Virtaneva K."/>
            <person name="Barbian K."/>
            <person name="Babar A."/>
            <person name="Rosenke K."/>
        </authorList>
    </citation>
    <scope>NUCLEOTIDE SEQUENCE</scope>
    <source>
        <strain evidence="1">86-2</strain>
    </source>
</reference>
<sequence length="381" mass="44404">MKKIIFTYLLSLFVFQVYGQSLWRADVKPVEEKGYYNIELDQHIIAKSVASHLSDLRIYNSKNKEISYFLRAVSPVQEVSRFESYSLKQNIEKDSLNIVIVDNTKLDDISRFYIFIRSADVNKYASVRGSNDLSQWYIVKQKTHIYNLEHKADNNEDALLLDIPQGNYKHYEIMIENDQNSPLKILRVGNYASSNIYGQFSEINLGRFIAKDSINKKTYISFPDLQDTYKINRLEISVQSDAHYLRHVLLSDTINKKSLKFDLSSKTDNSFIVDYFPLGKHTFIAIENNNNLPLDIVSIKVYGLNRYLCAYLEKGEKYYLEVGMRYKSSPDYDIDHFKNDIPVDLPIVKTENLSQINMPVAVPERQPSLIEKPLFYGWLLF</sequence>
<proteinExistence type="predicted"/>
<dbReference type="EMBL" id="FLUL01000001">
    <property type="protein sequence ID" value="SBW01104.1"/>
    <property type="molecule type" value="Genomic_DNA"/>
</dbReference>
<organism evidence="1">
    <name type="scientific">uncultured Dysgonomonas sp</name>
    <dbReference type="NCBI Taxonomy" id="206096"/>
    <lineage>
        <taxon>Bacteria</taxon>
        <taxon>Pseudomonadati</taxon>
        <taxon>Bacteroidota</taxon>
        <taxon>Bacteroidia</taxon>
        <taxon>Bacteroidales</taxon>
        <taxon>Dysgonomonadaceae</taxon>
        <taxon>Dysgonomonas</taxon>
        <taxon>environmental samples</taxon>
    </lineage>
</organism>
<evidence type="ECO:0000313" key="1">
    <source>
        <dbReference type="EMBL" id="SBW01104.1"/>
    </source>
</evidence>
<dbReference type="RefSeq" id="WP_296949506.1">
    <property type="nucleotide sequence ID" value="NZ_LT599021.1"/>
</dbReference>
<protein>
    <submittedName>
        <fullName evidence="1">Uncharacterized protein</fullName>
    </submittedName>
</protein>
<accession>A0A212JNS1</accession>
<gene>
    <name evidence="1" type="ORF">KL86DYS2_11968</name>
</gene>